<feature type="region of interest" description="Disordered" evidence="4">
    <location>
        <begin position="1"/>
        <end position="20"/>
    </location>
</feature>
<dbReference type="InterPro" id="IPR024661">
    <property type="entry name" value="RNA_pol_III_Rpc31"/>
</dbReference>
<feature type="region of interest" description="Disordered" evidence="4">
    <location>
        <begin position="174"/>
        <end position="243"/>
    </location>
</feature>
<feature type="compositionally biased region" description="Basic residues" evidence="4">
    <location>
        <begin position="1"/>
        <end position="11"/>
    </location>
</feature>
<evidence type="ECO:0000256" key="4">
    <source>
        <dbReference type="SAM" id="MobiDB-lite"/>
    </source>
</evidence>
<evidence type="ECO:0000313" key="5">
    <source>
        <dbReference type="EMBL" id="KAL1408815.1"/>
    </source>
</evidence>
<comment type="similarity">
    <text evidence="2">Belongs to the eukaryotic RPC7 RNA polymerase subunit family.</text>
</comment>
<dbReference type="GeneID" id="95986672"/>
<accession>A0ABR3Q2E1</accession>
<evidence type="ECO:0008006" key="7">
    <source>
        <dbReference type="Google" id="ProtNLM"/>
    </source>
</evidence>
<evidence type="ECO:0000313" key="6">
    <source>
        <dbReference type="Proteomes" id="UP001565368"/>
    </source>
</evidence>
<gene>
    <name evidence="5" type="ORF">Q8F55_005629</name>
</gene>
<reference evidence="5 6" key="1">
    <citation type="submission" date="2023-08" db="EMBL/GenBank/DDBJ databases">
        <title>Annotated Genome Sequence of Vanrija albida AlHP1.</title>
        <authorList>
            <person name="Herzog R."/>
        </authorList>
    </citation>
    <scope>NUCLEOTIDE SEQUENCE [LARGE SCALE GENOMIC DNA]</scope>
    <source>
        <strain evidence="5 6">AlHP1</strain>
    </source>
</reference>
<keyword evidence="3" id="KW-0539">Nucleus</keyword>
<dbReference type="EMBL" id="JBBXJM010000004">
    <property type="protein sequence ID" value="KAL1408815.1"/>
    <property type="molecule type" value="Genomic_DNA"/>
</dbReference>
<keyword evidence="6" id="KW-1185">Reference proteome</keyword>
<dbReference type="RefSeq" id="XP_069208759.1">
    <property type="nucleotide sequence ID" value="XM_069354117.1"/>
</dbReference>
<dbReference type="Proteomes" id="UP001565368">
    <property type="component" value="Unassembled WGS sequence"/>
</dbReference>
<feature type="compositionally biased region" description="Acidic residues" evidence="4">
    <location>
        <begin position="179"/>
        <end position="211"/>
    </location>
</feature>
<organism evidence="5 6">
    <name type="scientific">Vanrija albida</name>
    <dbReference type="NCBI Taxonomy" id="181172"/>
    <lineage>
        <taxon>Eukaryota</taxon>
        <taxon>Fungi</taxon>
        <taxon>Dikarya</taxon>
        <taxon>Basidiomycota</taxon>
        <taxon>Agaricomycotina</taxon>
        <taxon>Tremellomycetes</taxon>
        <taxon>Trichosporonales</taxon>
        <taxon>Trichosporonaceae</taxon>
        <taxon>Vanrija</taxon>
    </lineage>
</organism>
<evidence type="ECO:0000256" key="2">
    <source>
        <dbReference type="ARBA" id="ARBA00008352"/>
    </source>
</evidence>
<evidence type="ECO:0000256" key="1">
    <source>
        <dbReference type="ARBA" id="ARBA00004123"/>
    </source>
</evidence>
<evidence type="ECO:0000256" key="3">
    <source>
        <dbReference type="ARBA" id="ARBA00023242"/>
    </source>
</evidence>
<comment type="caution">
    <text evidence="5">The sequence shown here is derived from an EMBL/GenBank/DDBJ whole genome shotgun (WGS) entry which is preliminary data.</text>
</comment>
<protein>
    <recommendedName>
        <fullName evidence="7">DNA-directed RNA polymerase III subunit</fullName>
    </recommendedName>
</protein>
<sequence length="243" mass="26458">MSGRGRGRGRGRGGSASARDNIHAAFVGMNKDELGAIYESFGRPVKGSGMLYPPLEAASELPGPTPLEERIVAQAATLTRDLADGVPAADGTRPPPAWRLASERKVVGIEIESYSDRYRRAPAAGAATGIDAGALHLNQGLFPPALWQEYFAPAGTAAKAKEKAELARARKRRRLLEGRDDDEEGEKSERESDAEDDDDFDFDDEEEEDHQDYDHNYFETGSADDDDGGEPDGDDEGNRRYDD</sequence>
<name>A0ABR3Q2E1_9TREE</name>
<comment type="subcellular location">
    <subcellularLocation>
        <location evidence="1">Nucleus</location>
    </subcellularLocation>
</comment>
<feature type="compositionally biased region" description="Acidic residues" evidence="4">
    <location>
        <begin position="222"/>
        <end position="235"/>
    </location>
</feature>
<proteinExistence type="inferred from homology"/>
<dbReference type="Pfam" id="PF11705">
    <property type="entry name" value="RNA_pol_3_Rpc31"/>
    <property type="match status" value="1"/>
</dbReference>